<dbReference type="EMBL" id="BGPR01015153">
    <property type="protein sequence ID" value="GBN68201.1"/>
    <property type="molecule type" value="Genomic_DNA"/>
</dbReference>
<reference evidence="1 2" key="1">
    <citation type="journal article" date="2019" name="Sci. Rep.">
        <title>Orb-weaving spider Araneus ventricosus genome elucidates the spidroin gene catalogue.</title>
        <authorList>
            <person name="Kono N."/>
            <person name="Nakamura H."/>
            <person name="Ohtoshi R."/>
            <person name="Moran D.A.P."/>
            <person name="Shinohara A."/>
            <person name="Yoshida Y."/>
            <person name="Fujiwara M."/>
            <person name="Mori M."/>
            <person name="Tomita M."/>
            <person name="Arakawa K."/>
        </authorList>
    </citation>
    <scope>NUCLEOTIDE SEQUENCE [LARGE SCALE GENOMIC DNA]</scope>
</reference>
<comment type="caution">
    <text evidence="1">The sequence shown here is derived from an EMBL/GenBank/DDBJ whole genome shotgun (WGS) entry which is preliminary data.</text>
</comment>
<evidence type="ECO:0000313" key="2">
    <source>
        <dbReference type="Proteomes" id="UP000499080"/>
    </source>
</evidence>
<accession>A0A4Y2QY19</accession>
<dbReference type="Proteomes" id="UP000499080">
    <property type="component" value="Unassembled WGS sequence"/>
</dbReference>
<sequence length="108" mass="12286">MVSVHSQNPTLWSGSSYFWLWLIPICAERHQVPFVGLLTNAASTCVDVPSSVVVFGLPDLRVSAAQPVMNALNPRCEHKQHLQELFFKKWQNLETLYVLFIKCSKQLT</sequence>
<proteinExistence type="predicted"/>
<keyword evidence="2" id="KW-1185">Reference proteome</keyword>
<protein>
    <submittedName>
        <fullName evidence="1">Uncharacterized protein</fullName>
    </submittedName>
</protein>
<gene>
    <name evidence="1" type="ORF">AVEN_214734_1</name>
</gene>
<evidence type="ECO:0000313" key="1">
    <source>
        <dbReference type="EMBL" id="GBN68201.1"/>
    </source>
</evidence>
<organism evidence="1 2">
    <name type="scientific">Araneus ventricosus</name>
    <name type="common">Orbweaver spider</name>
    <name type="synonym">Epeira ventricosa</name>
    <dbReference type="NCBI Taxonomy" id="182803"/>
    <lineage>
        <taxon>Eukaryota</taxon>
        <taxon>Metazoa</taxon>
        <taxon>Ecdysozoa</taxon>
        <taxon>Arthropoda</taxon>
        <taxon>Chelicerata</taxon>
        <taxon>Arachnida</taxon>
        <taxon>Araneae</taxon>
        <taxon>Araneomorphae</taxon>
        <taxon>Entelegynae</taxon>
        <taxon>Araneoidea</taxon>
        <taxon>Araneidae</taxon>
        <taxon>Araneus</taxon>
    </lineage>
</organism>
<dbReference type="AlphaFoldDB" id="A0A4Y2QY19"/>
<name>A0A4Y2QY19_ARAVE</name>